<dbReference type="InterPro" id="IPR010992">
    <property type="entry name" value="IHF-like_DNA-bd_dom_sf"/>
</dbReference>
<evidence type="ECO:0000256" key="3">
    <source>
        <dbReference type="RuleBase" id="RU003939"/>
    </source>
</evidence>
<feature type="compositionally biased region" description="Pro residues" evidence="4">
    <location>
        <begin position="181"/>
        <end position="191"/>
    </location>
</feature>
<dbReference type="Gene3D" id="4.10.520.10">
    <property type="entry name" value="IHF-like DNA-binding proteins"/>
    <property type="match status" value="1"/>
</dbReference>
<feature type="compositionally biased region" description="Acidic residues" evidence="4">
    <location>
        <begin position="233"/>
        <end position="242"/>
    </location>
</feature>
<dbReference type="SMART" id="SM00411">
    <property type="entry name" value="BHL"/>
    <property type="match status" value="1"/>
</dbReference>
<evidence type="ECO:0000256" key="4">
    <source>
        <dbReference type="SAM" id="MobiDB-lite"/>
    </source>
</evidence>
<evidence type="ECO:0000313" key="6">
    <source>
        <dbReference type="EMBL" id="KGF49558.1"/>
    </source>
</evidence>
<dbReference type="Pfam" id="PF00216">
    <property type="entry name" value="Bac_DNA_binding"/>
    <property type="match status" value="1"/>
</dbReference>
<gene>
    <name evidence="6" type="ORF">HMPREF0654_04675</name>
</gene>
<dbReference type="Proteomes" id="UP000029538">
    <property type="component" value="Unassembled WGS sequence"/>
</dbReference>
<dbReference type="PANTHER" id="PTHR33175">
    <property type="entry name" value="DNA-BINDING PROTEIN HU"/>
    <property type="match status" value="1"/>
</dbReference>
<dbReference type="AlphaFoldDB" id="A0A096AR44"/>
<organism evidence="6 7">
    <name type="scientific">Prevotella disiens DNF00882</name>
    <dbReference type="NCBI Taxonomy" id="1401075"/>
    <lineage>
        <taxon>Bacteria</taxon>
        <taxon>Pseudomonadati</taxon>
        <taxon>Bacteroidota</taxon>
        <taxon>Bacteroidia</taxon>
        <taxon>Bacteroidales</taxon>
        <taxon>Prevotellaceae</taxon>
        <taxon>Prevotella</taxon>
    </lineage>
</organism>
<dbReference type="InterPro" id="IPR000119">
    <property type="entry name" value="Hist_DNA-bd"/>
</dbReference>
<sequence length="408" mass="45759">MAKTALQLVADAVAKKHKLTIKESEKFVSQLFEVIQEGLHEDKIAKVKGLGTFKVQAVKPRESINVNTGKRVLIAGHDKVSFTPDAAMKELVNKPFAQFETVVLNDGVEFDNEEVTEDAENQSVEEENTLEKVSETATPLTEKAAEKSENIVEKSVKTEENNTKIERKEEQNTAKKVEIPTLPPHETPIPRPEQEQVEQPKAVEQGTQSVEEEEQSTEKQFEKAEHKMQTFENEAETTDDLEKEPTNSNKKWWIIVAILAIVVLAFFGYQYGKDCALRDNILASFQEKTAQKPAEKPSQTAKKVKATAPIAPKKADKKAAAQVPQPVETNEFKQLSADRRIRYGAYDIVGIEKVVVLKKGQTMESYSRKTLGPDMVGYFQVLNNAETMSEGDTMKIPKVKLRPEYIGK</sequence>
<dbReference type="GO" id="GO:0003677">
    <property type="term" value="F:DNA binding"/>
    <property type="evidence" value="ECO:0007669"/>
    <property type="project" value="UniProtKB-KW"/>
</dbReference>
<feature type="transmembrane region" description="Helical" evidence="5">
    <location>
        <begin position="252"/>
        <end position="269"/>
    </location>
</feature>
<feature type="region of interest" description="Disordered" evidence="4">
    <location>
        <begin position="114"/>
        <end position="246"/>
    </location>
</feature>
<name>A0A096AR44_9BACT</name>
<feature type="compositionally biased region" description="Acidic residues" evidence="4">
    <location>
        <begin position="114"/>
        <end position="128"/>
    </location>
</feature>
<dbReference type="PANTHER" id="PTHR33175:SF2">
    <property type="entry name" value="INTEGRATION HOST FACTOR SUBUNIT ALPHA"/>
    <property type="match status" value="1"/>
</dbReference>
<dbReference type="RefSeq" id="WP_036882926.1">
    <property type="nucleotide sequence ID" value="NZ_JRNR01000036.1"/>
</dbReference>
<dbReference type="GO" id="GO:0030527">
    <property type="term" value="F:structural constituent of chromatin"/>
    <property type="evidence" value="ECO:0007669"/>
    <property type="project" value="InterPro"/>
</dbReference>
<keyword evidence="5" id="KW-1133">Transmembrane helix</keyword>
<feature type="region of interest" description="Disordered" evidence="4">
    <location>
        <begin position="289"/>
        <end position="309"/>
    </location>
</feature>
<evidence type="ECO:0000256" key="1">
    <source>
        <dbReference type="ARBA" id="ARBA00010529"/>
    </source>
</evidence>
<comment type="similarity">
    <text evidence="1 3">Belongs to the bacterial histone-like protein family.</text>
</comment>
<evidence type="ECO:0000313" key="7">
    <source>
        <dbReference type="Proteomes" id="UP000029538"/>
    </source>
</evidence>
<evidence type="ECO:0000256" key="5">
    <source>
        <dbReference type="SAM" id="Phobius"/>
    </source>
</evidence>
<feature type="compositionally biased region" description="Basic and acidic residues" evidence="4">
    <location>
        <begin position="143"/>
        <end position="178"/>
    </location>
</feature>
<comment type="caution">
    <text evidence="6">The sequence shown here is derived from an EMBL/GenBank/DDBJ whole genome shotgun (WGS) entry which is preliminary data.</text>
</comment>
<keyword evidence="5" id="KW-0472">Membrane</keyword>
<dbReference type="GO" id="GO:0005829">
    <property type="term" value="C:cytosol"/>
    <property type="evidence" value="ECO:0007669"/>
    <property type="project" value="TreeGrafter"/>
</dbReference>
<reference evidence="6 7" key="1">
    <citation type="submission" date="2014-07" db="EMBL/GenBank/DDBJ databases">
        <authorList>
            <person name="McCorrison J."/>
            <person name="Sanka R."/>
            <person name="Torralba M."/>
            <person name="Gillis M."/>
            <person name="Haft D.H."/>
            <person name="Methe B."/>
            <person name="Sutton G."/>
            <person name="Nelson K.E."/>
        </authorList>
    </citation>
    <scope>NUCLEOTIDE SEQUENCE [LARGE SCALE GENOMIC DNA]</scope>
    <source>
        <strain evidence="6 7">DNF00882</strain>
    </source>
</reference>
<dbReference type="EMBL" id="JRNR01000036">
    <property type="protein sequence ID" value="KGF49558.1"/>
    <property type="molecule type" value="Genomic_DNA"/>
</dbReference>
<protein>
    <submittedName>
        <fullName evidence="6">DNA-binding protein</fullName>
    </submittedName>
</protein>
<proteinExistence type="inferred from homology"/>
<evidence type="ECO:0000256" key="2">
    <source>
        <dbReference type="ARBA" id="ARBA00023125"/>
    </source>
</evidence>
<feature type="compositionally biased region" description="Basic and acidic residues" evidence="4">
    <location>
        <begin position="216"/>
        <end position="229"/>
    </location>
</feature>
<keyword evidence="2 6" id="KW-0238">DNA-binding</keyword>
<accession>A0A096AR44</accession>
<keyword evidence="5" id="KW-0812">Transmembrane</keyword>
<dbReference type="SUPFAM" id="SSF47729">
    <property type="entry name" value="IHF-like DNA-binding proteins"/>
    <property type="match status" value="1"/>
</dbReference>